<feature type="transmembrane region" description="Helical" evidence="1">
    <location>
        <begin position="321"/>
        <end position="341"/>
    </location>
</feature>
<organism evidence="2 3">
    <name type="scientific">Candidatus Gottesmanbacteria bacterium GW2011_GWB1_44_11c</name>
    <dbReference type="NCBI Taxonomy" id="1618447"/>
    <lineage>
        <taxon>Bacteria</taxon>
        <taxon>Candidatus Gottesmaniibacteriota</taxon>
    </lineage>
</organism>
<evidence type="ECO:0008006" key="4">
    <source>
        <dbReference type="Google" id="ProtNLM"/>
    </source>
</evidence>
<name>A0A0G1GM72_9BACT</name>
<evidence type="ECO:0000313" key="3">
    <source>
        <dbReference type="Proteomes" id="UP000034617"/>
    </source>
</evidence>
<feature type="transmembrane region" description="Helical" evidence="1">
    <location>
        <begin position="159"/>
        <end position="179"/>
    </location>
</feature>
<comment type="caution">
    <text evidence="2">The sequence shown here is derived from an EMBL/GenBank/DDBJ whole genome shotgun (WGS) entry which is preliminary data.</text>
</comment>
<feature type="transmembrane region" description="Helical" evidence="1">
    <location>
        <begin position="348"/>
        <end position="369"/>
    </location>
</feature>
<gene>
    <name evidence="2" type="ORF">UW22_C0045G0006</name>
</gene>
<dbReference type="AlphaFoldDB" id="A0A0G1GM72"/>
<evidence type="ECO:0000313" key="2">
    <source>
        <dbReference type="EMBL" id="KKT36056.1"/>
    </source>
</evidence>
<accession>A0A0G1GM72</accession>
<keyword evidence="1" id="KW-0812">Transmembrane</keyword>
<feature type="transmembrane region" description="Helical" evidence="1">
    <location>
        <begin position="199"/>
        <end position="218"/>
    </location>
</feature>
<keyword evidence="1" id="KW-1133">Transmembrane helix</keyword>
<protein>
    <recommendedName>
        <fullName evidence="4">Membrane protein 6-pyruvoyl-tetrahydropterin synthase-related domain-containing protein</fullName>
    </recommendedName>
</protein>
<sequence>MKQIIRLIQLYWPLFLLVFFEGILFSANFTPHTYLVGWDNMFPEFDLALNLKRTLFATWQEYRGLGYQDGMSHAANLIHYLLLWILSLAIPQQLLRYVFVFGMHLIGGIGMYFLLSNIQRDSSQKPRNDIVPVVALFSALFYQYCFATVQMFYLPFELFLIQFASLPWIFLTLSKFLTYEKKRDAMLFGLVMLLATPQAHVPTVFLVTALAVGMYLLWGLIVSKGASLKRIVLVVGIAFCMNAFWGIPFTYSTIARSSIITGSKNNQIATEDIFEKNHAFGGFVDTAEMKSFALTYIYYDYKKLTNDYIMKPWINHIDAPLVQGVLLSLFSLAAIGFFLAIQKRDTTVAPYALIFLFSFLAIGNDIPIFSSFSWLIRTYVPYVSDIFRFVFTKFFFLYAFSFAILVSYALSELTTWIIKKRQILSVIPICLATIMLLITTIPSFQGNFLYENLRVNIPQEYFQVSSFFKKQPSDGRILVLPMPWYWGWTQYRWGVIGSGFTWFGIRQPLIDRAFDPWSNFNENVYWEFSQAIYEKNAERFAQLVKKYDIRWIMIDENIMHPTNDKALYLSQIDTLLQTNSSIQKEEAYGRIRLYSVGQQTNSTVTMESNVPNIGPSYIWNDNDQAYTDFGPYITTDKELYDIYYPFRSLFTGHEQNEKEFSIKLSNEALTFTGYIPSYFENQEVAKIIPLTGSATFDFQKDPIPTFTVTVPITHGTEAYNSSNTEDLKKLISSCDASRKGKTNAQWENQNNGYRRLESISASTCLDIGIPDLSQRNGYIVVVRSRHIQGRRLFISITNEQTKKTFLESYVTDKRSATDFTNSFFVIPPMDEFGIGYRITMDNLSVDNDTTINDISSVRVYTIPYEKMVGMKIQKSEVGSQRSDSSITLTSVDHPNPAYYKIKIMENGEWKMENTALILSQSFDKGWRAYTIQNAECRMQNFFCRIQNWLSLTFPFLCSWSGLDLHFYHFLSYSSFSKVSRSE</sequence>
<feature type="transmembrane region" description="Helical" evidence="1">
    <location>
        <begin position="423"/>
        <end position="444"/>
    </location>
</feature>
<proteinExistence type="predicted"/>
<dbReference type="Proteomes" id="UP000034617">
    <property type="component" value="Unassembled WGS sequence"/>
</dbReference>
<feature type="transmembrane region" description="Helical" evidence="1">
    <location>
        <begin position="12"/>
        <end position="30"/>
    </location>
</feature>
<evidence type="ECO:0000256" key="1">
    <source>
        <dbReference type="SAM" id="Phobius"/>
    </source>
</evidence>
<feature type="transmembrane region" description="Helical" evidence="1">
    <location>
        <begin position="97"/>
        <end position="118"/>
    </location>
</feature>
<dbReference type="EMBL" id="LCHM01000045">
    <property type="protein sequence ID" value="KKT36056.1"/>
    <property type="molecule type" value="Genomic_DNA"/>
</dbReference>
<feature type="transmembrane region" description="Helical" evidence="1">
    <location>
        <begin position="130"/>
        <end position="147"/>
    </location>
</feature>
<keyword evidence="1" id="KW-0472">Membrane</keyword>
<feature type="transmembrane region" description="Helical" evidence="1">
    <location>
        <begin position="389"/>
        <end position="411"/>
    </location>
</feature>
<feature type="transmembrane region" description="Helical" evidence="1">
    <location>
        <begin position="71"/>
        <end position="90"/>
    </location>
</feature>
<reference evidence="2 3" key="1">
    <citation type="journal article" date="2015" name="Nature">
        <title>rRNA introns, odd ribosomes, and small enigmatic genomes across a large radiation of phyla.</title>
        <authorList>
            <person name="Brown C.T."/>
            <person name="Hug L.A."/>
            <person name="Thomas B.C."/>
            <person name="Sharon I."/>
            <person name="Castelle C.J."/>
            <person name="Singh A."/>
            <person name="Wilkins M.J."/>
            <person name="Williams K.H."/>
            <person name="Banfield J.F."/>
        </authorList>
    </citation>
    <scope>NUCLEOTIDE SEQUENCE [LARGE SCALE GENOMIC DNA]</scope>
</reference>
<feature type="transmembrane region" description="Helical" evidence="1">
    <location>
        <begin position="230"/>
        <end position="247"/>
    </location>
</feature>